<dbReference type="GO" id="GO:0004650">
    <property type="term" value="F:polygalacturonase activity"/>
    <property type="evidence" value="ECO:0007669"/>
    <property type="project" value="InterPro"/>
</dbReference>
<dbReference type="PROSITE" id="PS00502">
    <property type="entry name" value="POLYGALACTURONASE"/>
    <property type="match status" value="1"/>
</dbReference>
<keyword evidence="6 15" id="KW-0326">Glycosidase</keyword>
<evidence type="ECO:0000256" key="6">
    <source>
        <dbReference type="ARBA" id="ARBA00023295"/>
    </source>
</evidence>
<evidence type="ECO:0000256" key="3">
    <source>
        <dbReference type="ARBA" id="ARBA00022512"/>
    </source>
</evidence>
<feature type="active site" evidence="14">
    <location>
        <position position="219"/>
    </location>
</feature>
<gene>
    <name evidence="16" type="ORF">LUZ61_003180</name>
</gene>
<organism evidence="16 17">
    <name type="scientific">Rhynchospora tenuis</name>
    <dbReference type="NCBI Taxonomy" id="198213"/>
    <lineage>
        <taxon>Eukaryota</taxon>
        <taxon>Viridiplantae</taxon>
        <taxon>Streptophyta</taxon>
        <taxon>Embryophyta</taxon>
        <taxon>Tracheophyta</taxon>
        <taxon>Spermatophyta</taxon>
        <taxon>Magnoliopsida</taxon>
        <taxon>Liliopsida</taxon>
        <taxon>Poales</taxon>
        <taxon>Cyperaceae</taxon>
        <taxon>Cyperoideae</taxon>
        <taxon>Rhynchosporeae</taxon>
        <taxon>Rhynchospora</taxon>
    </lineage>
</organism>
<dbReference type="InterPro" id="IPR012334">
    <property type="entry name" value="Pectin_lyas_fold"/>
</dbReference>
<dbReference type="AlphaFoldDB" id="A0AAD6ESK7"/>
<evidence type="ECO:0000256" key="7">
    <source>
        <dbReference type="ARBA" id="ARBA00023316"/>
    </source>
</evidence>
<evidence type="ECO:0000256" key="12">
    <source>
        <dbReference type="ARBA" id="ARBA00068298"/>
    </source>
</evidence>
<name>A0AAD6ESK7_9POAL</name>
<comment type="similarity">
    <text evidence="2 15">Belongs to the glycosyl hydrolase 28 family.</text>
</comment>
<comment type="subcellular location">
    <subcellularLocation>
        <location evidence="1">Secreted</location>
        <location evidence="1">Cell wall</location>
    </subcellularLocation>
</comment>
<keyword evidence="3" id="KW-0134">Cell wall</keyword>
<dbReference type="Proteomes" id="UP001210211">
    <property type="component" value="Unassembled WGS sequence"/>
</dbReference>
<dbReference type="GO" id="GO:0047911">
    <property type="term" value="F:galacturan 1,4-alpha-galacturonidase activity"/>
    <property type="evidence" value="ECO:0007669"/>
    <property type="project" value="UniProtKB-EC"/>
</dbReference>
<dbReference type="PANTHER" id="PTHR31375">
    <property type="match status" value="1"/>
</dbReference>
<evidence type="ECO:0000256" key="14">
    <source>
        <dbReference type="PROSITE-ProRule" id="PRU10052"/>
    </source>
</evidence>
<evidence type="ECO:0000256" key="5">
    <source>
        <dbReference type="ARBA" id="ARBA00022801"/>
    </source>
</evidence>
<accession>A0AAD6ESK7</accession>
<sequence>MAKATLGDVFDVTKYSASTGGSPSDNSKAFLNAWKAACDSDGNATFLVPKGTFQLGQVKFVGPCSSGTPRVQFSGELHAPANLESISDEAWIDFEDLNGLVVAGGGVIHGQGADAWSKDSDNKPVSLRFMKITTGTISDLTLKDSKFFHISIHQSQSITIDRLKISAPGDSKNTDGIHISASNNITLTSLNIGTGDDCVSIGQGSVNITVSDVMCGPGHGLSIGSLGKDKDEENVAHVTVKNCSVTGTTNGLRIKTWGGSPPSEAFNIRFEDIFLSNVSNPIIIDQAYCPGDDCSKEPSQVKISDVTFKNIHGTSNTPVAVELQCSEAVPCKNINLDQINLQPLTSIVSNISSVCSNVLVPPLPSTIIPKPHPAYSTRSHFPLPTSAPKPKPKPA</sequence>
<comment type="catalytic activity">
    <reaction evidence="10">
        <text>[(1-&gt;4)-alpha-D-galacturonosyl](n) + H2O = alpha-D-galacturonate + [(1-&gt;4)-alpha-D-galacturonosyl](n-1)</text>
        <dbReference type="Rhea" id="RHEA:14117"/>
        <dbReference type="Rhea" id="RHEA-COMP:14570"/>
        <dbReference type="Rhea" id="RHEA-COMP:14572"/>
        <dbReference type="ChEBI" id="CHEBI:15377"/>
        <dbReference type="ChEBI" id="CHEBI:58658"/>
        <dbReference type="ChEBI" id="CHEBI:140523"/>
        <dbReference type="EC" id="3.2.1.67"/>
    </reaction>
</comment>
<evidence type="ECO:0000256" key="8">
    <source>
        <dbReference type="ARBA" id="ARBA00038933"/>
    </source>
</evidence>
<keyword evidence="5 15" id="KW-0378">Hydrolase</keyword>
<evidence type="ECO:0000313" key="17">
    <source>
        <dbReference type="Proteomes" id="UP001210211"/>
    </source>
</evidence>
<evidence type="ECO:0000256" key="13">
    <source>
        <dbReference type="ARBA" id="ARBA00083621"/>
    </source>
</evidence>
<comment type="function">
    <text evidence="11">May function in depolymerizing pectin during pollen development, germination, and tube growth. Acts as an exo-polygalacturonase.</text>
</comment>
<proteinExistence type="inferred from homology"/>
<protein>
    <recommendedName>
        <fullName evidence="12">Exopolygalacturonase</fullName>
        <ecNumber evidence="8">3.2.1.67</ecNumber>
    </recommendedName>
    <alternativeName>
        <fullName evidence="9">Galacturan 1,4-alpha-galacturonidase</fullName>
    </alternativeName>
    <alternativeName>
        <fullName evidence="13">Pectinase</fullName>
    </alternativeName>
</protein>
<dbReference type="SUPFAM" id="SSF51126">
    <property type="entry name" value="Pectin lyase-like"/>
    <property type="match status" value="1"/>
</dbReference>
<dbReference type="SMART" id="SM00710">
    <property type="entry name" value="PbH1"/>
    <property type="match status" value="5"/>
</dbReference>
<evidence type="ECO:0000256" key="15">
    <source>
        <dbReference type="RuleBase" id="RU361169"/>
    </source>
</evidence>
<keyword evidence="4" id="KW-0964">Secreted</keyword>
<dbReference type="InterPro" id="IPR000743">
    <property type="entry name" value="Glyco_hydro_28"/>
</dbReference>
<evidence type="ECO:0000256" key="10">
    <source>
        <dbReference type="ARBA" id="ARBA00048766"/>
    </source>
</evidence>
<evidence type="ECO:0000256" key="2">
    <source>
        <dbReference type="ARBA" id="ARBA00008834"/>
    </source>
</evidence>
<evidence type="ECO:0000256" key="1">
    <source>
        <dbReference type="ARBA" id="ARBA00004191"/>
    </source>
</evidence>
<dbReference type="EMBL" id="JAMRDG010000001">
    <property type="protein sequence ID" value="KAJ3699475.1"/>
    <property type="molecule type" value="Genomic_DNA"/>
</dbReference>
<dbReference type="InterPro" id="IPR006626">
    <property type="entry name" value="PbH1"/>
</dbReference>
<dbReference type="Gene3D" id="2.160.20.10">
    <property type="entry name" value="Single-stranded right-handed beta-helix, Pectin lyase-like"/>
    <property type="match status" value="1"/>
</dbReference>
<dbReference type="InterPro" id="IPR011050">
    <property type="entry name" value="Pectin_lyase_fold/virulence"/>
</dbReference>
<dbReference type="GO" id="GO:0071555">
    <property type="term" value="P:cell wall organization"/>
    <property type="evidence" value="ECO:0007669"/>
    <property type="project" value="UniProtKB-KW"/>
</dbReference>
<reference evidence="16 17" key="1">
    <citation type="journal article" date="2022" name="Cell">
        <title>Repeat-based holocentromeres influence genome architecture and karyotype evolution.</title>
        <authorList>
            <person name="Hofstatter P.G."/>
            <person name="Thangavel G."/>
            <person name="Lux T."/>
            <person name="Neumann P."/>
            <person name="Vondrak T."/>
            <person name="Novak P."/>
            <person name="Zhang M."/>
            <person name="Costa L."/>
            <person name="Castellani M."/>
            <person name="Scott A."/>
            <person name="Toegelov H."/>
            <person name="Fuchs J."/>
            <person name="Mata-Sucre Y."/>
            <person name="Dias Y."/>
            <person name="Vanzela A.L.L."/>
            <person name="Huettel B."/>
            <person name="Almeida C.C.S."/>
            <person name="Simkova H."/>
            <person name="Souza G."/>
            <person name="Pedrosa-Harand A."/>
            <person name="Macas J."/>
            <person name="Mayer K.F.X."/>
            <person name="Houben A."/>
            <person name="Marques A."/>
        </authorList>
    </citation>
    <scope>NUCLEOTIDE SEQUENCE [LARGE SCALE GENOMIC DNA]</scope>
    <source>
        <strain evidence="16">RhyTen1mFocal</strain>
    </source>
</reference>
<dbReference type="GO" id="GO:0005975">
    <property type="term" value="P:carbohydrate metabolic process"/>
    <property type="evidence" value="ECO:0007669"/>
    <property type="project" value="InterPro"/>
</dbReference>
<evidence type="ECO:0000313" key="16">
    <source>
        <dbReference type="EMBL" id="KAJ3699475.1"/>
    </source>
</evidence>
<dbReference type="EC" id="3.2.1.67" evidence="8"/>
<dbReference type="Pfam" id="PF00295">
    <property type="entry name" value="Glyco_hydro_28"/>
    <property type="match status" value="1"/>
</dbReference>
<evidence type="ECO:0000256" key="11">
    <source>
        <dbReference type="ARBA" id="ARBA00057651"/>
    </source>
</evidence>
<evidence type="ECO:0000256" key="4">
    <source>
        <dbReference type="ARBA" id="ARBA00022525"/>
    </source>
</evidence>
<dbReference type="FunFam" id="2.160.20.10:FF:000004">
    <property type="entry name" value="Pectin lyase-like superfamily protein"/>
    <property type="match status" value="1"/>
</dbReference>
<comment type="caution">
    <text evidence="16">The sequence shown here is derived from an EMBL/GenBank/DDBJ whole genome shotgun (WGS) entry which is preliminary data.</text>
</comment>
<evidence type="ECO:0000256" key="9">
    <source>
        <dbReference type="ARBA" id="ARBA00043142"/>
    </source>
</evidence>
<keyword evidence="7" id="KW-0961">Cell wall biogenesis/degradation</keyword>
<keyword evidence="17" id="KW-1185">Reference proteome</keyword>